<dbReference type="SUPFAM" id="SSF53850">
    <property type="entry name" value="Periplasmic binding protein-like II"/>
    <property type="match status" value="1"/>
</dbReference>
<evidence type="ECO:0000256" key="6">
    <source>
        <dbReference type="SAM" id="SignalP"/>
    </source>
</evidence>
<comment type="caution">
    <text evidence="7">The sequence shown here is derived from an EMBL/GenBank/DDBJ whole genome shotgun (WGS) entry which is preliminary data.</text>
</comment>
<keyword evidence="5" id="KW-0574">Periplasm</keyword>
<dbReference type="CDD" id="cd01005">
    <property type="entry name" value="PBP2_CysP"/>
    <property type="match status" value="1"/>
</dbReference>
<dbReference type="InterPro" id="IPR005669">
    <property type="entry name" value="Thiosulph/SO4-bd"/>
</dbReference>
<dbReference type="NCBIfam" id="NF008106">
    <property type="entry name" value="PRK10852.1"/>
    <property type="match status" value="1"/>
</dbReference>
<dbReference type="NCBIfam" id="NF008022">
    <property type="entry name" value="PRK10752.1"/>
    <property type="match status" value="1"/>
</dbReference>
<dbReference type="Pfam" id="PF13531">
    <property type="entry name" value="SBP_bac_11"/>
    <property type="match status" value="1"/>
</dbReference>
<name>A0A556QDI3_9BACT</name>
<proteinExistence type="inferred from homology"/>
<dbReference type="NCBIfam" id="TIGR00971">
    <property type="entry name" value="3a0106s03"/>
    <property type="match status" value="1"/>
</dbReference>
<comment type="subcellular location">
    <subcellularLocation>
        <location evidence="1">Periplasm</location>
    </subcellularLocation>
</comment>
<dbReference type="GO" id="GO:1902358">
    <property type="term" value="P:sulfate transmembrane transport"/>
    <property type="evidence" value="ECO:0007669"/>
    <property type="project" value="InterPro"/>
</dbReference>
<keyword evidence="4 6" id="KW-0732">Signal</keyword>
<feature type="chain" id="PRO_5021845052" evidence="6">
    <location>
        <begin position="23"/>
        <end position="333"/>
    </location>
</feature>
<dbReference type="GO" id="GO:0042597">
    <property type="term" value="C:periplasmic space"/>
    <property type="evidence" value="ECO:0007669"/>
    <property type="project" value="UniProtKB-SubCell"/>
</dbReference>
<evidence type="ECO:0000256" key="1">
    <source>
        <dbReference type="ARBA" id="ARBA00004418"/>
    </source>
</evidence>
<protein>
    <submittedName>
        <fullName evidence="7">Sulfate ABC transporter substrate-binding protein</fullName>
    </submittedName>
</protein>
<dbReference type="GO" id="GO:0140104">
    <property type="term" value="F:molecular carrier activity"/>
    <property type="evidence" value="ECO:0007669"/>
    <property type="project" value="InterPro"/>
</dbReference>
<evidence type="ECO:0000313" key="7">
    <source>
        <dbReference type="EMBL" id="TSJ74704.1"/>
    </source>
</evidence>
<dbReference type="AlphaFoldDB" id="A0A556QDI3"/>
<keyword evidence="8" id="KW-1185">Reference proteome</keyword>
<dbReference type="Proteomes" id="UP000315648">
    <property type="component" value="Unassembled WGS sequence"/>
</dbReference>
<evidence type="ECO:0000256" key="3">
    <source>
        <dbReference type="ARBA" id="ARBA00022448"/>
    </source>
</evidence>
<organism evidence="7 8">
    <name type="scientific">Rariglobus hedericola</name>
    <dbReference type="NCBI Taxonomy" id="2597822"/>
    <lineage>
        <taxon>Bacteria</taxon>
        <taxon>Pseudomonadati</taxon>
        <taxon>Verrucomicrobiota</taxon>
        <taxon>Opitutia</taxon>
        <taxon>Opitutales</taxon>
        <taxon>Opitutaceae</taxon>
        <taxon>Rariglobus</taxon>
    </lineage>
</organism>
<accession>A0A556QDI3</accession>
<gene>
    <name evidence="7" type="ORF">FPL22_17320</name>
</gene>
<evidence type="ECO:0000256" key="4">
    <source>
        <dbReference type="ARBA" id="ARBA00022729"/>
    </source>
</evidence>
<feature type="signal peptide" evidence="6">
    <location>
        <begin position="1"/>
        <end position="22"/>
    </location>
</feature>
<comment type="similarity">
    <text evidence="2">Belongs to the prokaryotic sulfate-binding protein family.</text>
</comment>
<sequence length="333" mass="36056">MKRSLILGLTALLGLASPAAHAAQEILNASYDVSRELFIDVNKGFVPYWKQKSGEDVTVKQTHQGSSKQALAIREGLRADVVTFNQVNDVQILADSKLVAKDWVGKFPHNSSPFYSVHSILVRKGNPKAIKDWSDLAKPGVTIVQVNPKTGGNGRYAVLAYYAAGLEASGGDTAKARELLKGILANVVVFESGGRAATSTFTEREIGDVLVTFESETSAFAASGKFEVITPSVSILSEFPVAVVDKVAKKKGTEAVSKAYLDYLYTPEAQEIVARNFYRPRNEEVAKRYADKFAPVKVLEVDSTFGGWAKATTDFFDNGALVDTLLKEIAAAR</sequence>
<dbReference type="RefSeq" id="WP_144354303.1">
    <property type="nucleotide sequence ID" value="NZ_CBCRVV010000033.1"/>
</dbReference>
<dbReference type="PANTHER" id="PTHR30368">
    <property type="entry name" value="SULFATE-BINDING PROTEIN"/>
    <property type="match status" value="1"/>
</dbReference>
<evidence type="ECO:0000256" key="5">
    <source>
        <dbReference type="ARBA" id="ARBA00022764"/>
    </source>
</evidence>
<dbReference type="OrthoDB" id="9802127at2"/>
<dbReference type="PANTHER" id="PTHR30368:SF1">
    <property type="entry name" value="THIOSULFATE-BINDING PROTEIN"/>
    <property type="match status" value="1"/>
</dbReference>
<keyword evidence="3" id="KW-0813">Transport</keyword>
<reference evidence="7 8" key="1">
    <citation type="submission" date="2019-07" db="EMBL/GenBank/DDBJ databases">
        <title>Description of 53C-WASEF.</title>
        <authorList>
            <person name="Pitt A."/>
            <person name="Hahn M.W."/>
        </authorList>
    </citation>
    <scope>NUCLEOTIDE SEQUENCE [LARGE SCALE GENOMIC DNA]</scope>
    <source>
        <strain evidence="7 8">53C-WASEF</strain>
    </source>
</reference>
<dbReference type="Gene3D" id="3.40.190.10">
    <property type="entry name" value="Periplasmic binding protein-like II"/>
    <property type="match status" value="2"/>
</dbReference>
<evidence type="ECO:0000256" key="2">
    <source>
        <dbReference type="ARBA" id="ARBA00006099"/>
    </source>
</evidence>
<dbReference type="EMBL" id="VMBG01000005">
    <property type="protein sequence ID" value="TSJ74704.1"/>
    <property type="molecule type" value="Genomic_DNA"/>
</dbReference>
<evidence type="ECO:0000313" key="8">
    <source>
        <dbReference type="Proteomes" id="UP000315648"/>
    </source>
</evidence>